<dbReference type="SUPFAM" id="SSF52402">
    <property type="entry name" value="Adenine nucleotide alpha hydrolases-like"/>
    <property type="match status" value="1"/>
</dbReference>
<comment type="function">
    <text evidence="6">Ligates lysine onto the cytidine present at position 34 of the AUA codon-specific tRNA(Ile) that contains the anticodon CAU, in an ATP-dependent manner. Cytidine is converted to lysidine, thus changing the amino acid specificity of the tRNA from methionine to isoleucine.</text>
</comment>
<accession>A0A4R5UN58</accession>
<dbReference type="Proteomes" id="UP000295238">
    <property type="component" value="Unassembled WGS sequence"/>
</dbReference>
<dbReference type="InterPro" id="IPR012094">
    <property type="entry name" value="tRNA_Ile_lys_synt"/>
</dbReference>
<dbReference type="HAMAP" id="MF_01161">
    <property type="entry name" value="tRNA_Ile_lys_synt"/>
    <property type="match status" value="1"/>
</dbReference>
<keyword evidence="2 6" id="KW-0819">tRNA processing</keyword>
<dbReference type="CDD" id="cd01992">
    <property type="entry name" value="TilS_N"/>
    <property type="match status" value="1"/>
</dbReference>
<evidence type="ECO:0000256" key="5">
    <source>
        <dbReference type="ARBA" id="ARBA00048539"/>
    </source>
</evidence>
<sequence>MLNRRTVVVSAAASSFLSPHDAARDFLNRLQRPARLLIAISGGSDSSGLLSVLLDCHRGESGGNISLFAATVDHGLRPESAQEARAVAELCRSLNVPHLVRRWEGSKPATGVSAAAREARYRLLMEMADEVGATAIVTGHTWDDQRETVAMRAARRDGDENLGLAGMAEAVLLDRRRWLLRPFLATQRADIRAALSAKGMAWIDDPSNLDTHYERIRVRQGGRQEAGVEPADIARVAERRTRLSGQAAQLLRDHLTLQHCVLAYLPAAALQGEPDVRRHALATLASFLGGRAHAPGTESMDRIVSVVDDAVPGRVTVGRVIFDRRREGIYLQRECRGLAPAHVAPGTEGLWDGRYRVVNGSDQEVVIGPTPPEREKAQALFADVPLSIAMRAMTVMPLILTRAAENVANIRFYPVVAPFDRFLSQFDLDLARQLAVFCEGHLYPPLPIKLSVRKS</sequence>
<evidence type="ECO:0000256" key="1">
    <source>
        <dbReference type="ARBA" id="ARBA00022598"/>
    </source>
</evidence>
<comment type="catalytic activity">
    <reaction evidence="5 6">
        <text>cytidine(34) in tRNA(Ile2) + L-lysine + ATP = lysidine(34) in tRNA(Ile2) + AMP + diphosphate + H(+)</text>
        <dbReference type="Rhea" id="RHEA:43744"/>
        <dbReference type="Rhea" id="RHEA-COMP:10625"/>
        <dbReference type="Rhea" id="RHEA-COMP:10670"/>
        <dbReference type="ChEBI" id="CHEBI:15378"/>
        <dbReference type="ChEBI" id="CHEBI:30616"/>
        <dbReference type="ChEBI" id="CHEBI:32551"/>
        <dbReference type="ChEBI" id="CHEBI:33019"/>
        <dbReference type="ChEBI" id="CHEBI:82748"/>
        <dbReference type="ChEBI" id="CHEBI:83665"/>
        <dbReference type="ChEBI" id="CHEBI:456215"/>
        <dbReference type="EC" id="6.3.4.19"/>
    </reaction>
</comment>
<dbReference type="AlphaFoldDB" id="A0A4R5UN58"/>
<comment type="domain">
    <text evidence="6">The N-terminal region contains the highly conserved SGGXDS motif, predicted to be a P-loop motif involved in ATP binding.</text>
</comment>
<keyword evidence="6" id="KW-0963">Cytoplasm</keyword>
<dbReference type="InterPro" id="IPR012795">
    <property type="entry name" value="tRNA_Ile_lys_synt_N"/>
</dbReference>
<keyword evidence="4 6" id="KW-0067">ATP-binding</keyword>
<comment type="caution">
    <text evidence="8">The sequence shown here is derived from an EMBL/GenBank/DDBJ whole genome shotgun (WGS) entry which is preliminary data.</text>
</comment>
<dbReference type="GO" id="GO:0005524">
    <property type="term" value="F:ATP binding"/>
    <property type="evidence" value="ECO:0007669"/>
    <property type="project" value="UniProtKB-UniRule"/>
</dbReference>
<comment type="similarity">
    <text evidence="6">Belongs to the tRNA(Ile)-lysidine synthase family.</text>
</comment>
<evidence type="ECO:0000256" key="6">
    <source>
        <dbReference type="HAMAP-Rule" id="MF_01161"/>
    </source>
</evidence>
<proteinExistence type="inferred from homology"/>
<dbReference type="EMBL" id="SMTL01000001">
    <property type="protein sequence ID" value="TDK39326.1"/>
    <property type="molecule type" value="Genomic_DNA"/>
</dbReference>
<dbReference type="NCBIfam" id="TIGR02432">
    <property type="entry name" value="lysidine_TilS_N"/>
    <property type="match status" value="1"/>
</dbReference>
<keyword evidence="9" id="KW-1185">Reference proteome</keyword>
<protein>
    <recommendedName>
        <fullName evidence="6">tRNA(Ile)-lysidine synthase</fullName>
        <ecNumber evidence="6">6.3.4.19</ecNumber>
    </recommendedName>
    <alternativeName>
        <fullName evidence="6">tRNA(Ile)-2-lysyl-cytidine synthase</fullName>
    </alternativeName>
    <alternativeName>
        <fullName evidence="6">tRNA(Ile)-lysidine synthetase</fullName>
    </alternativeName>
</protein>
<keyword evidence="3 6" id="KW-0547">Nucleotide-binding</keyword>
<evidence type="ECO:0000256" key="2">
    <source>
        <dbReference type="ARBA" id="ARBA00022694"/>
    </source>
</evidence>
<dbReference type="InterPro" id="IPR011063">
    <property type="entry name" value="TilS/TtcA_N"/>
</dbReference>
<feature type="domain" description="tRNA(Ile)-lysidine/2-thiocytidine synthase N-terminal" evidence="7">
    <location>
        <begin position="36"/>
        <end position="220"/>
    </location>
</feature>
<reference evidence="8 9" key="1">
    <citation type="submission" date="2019-03" db="EMBL/GenBank/DDBJ databases">
        <title>Rhizobium sp. nov., an bacterium isolated from biocrust in Mu Us Desert.</title>
        <authorList>
            <person name="Lixiong L."/>
        </authorList>
    </citation>
    <scope>NUCLEOTIDE SEQUENCE [LARGE SCALE GENOMIC DNA]</scope>
    <source>
        <strain evidence="8 9">SPY-1</strain>
    </source>
</reference>
<dbReference type="InterPro" id="IPR014729">
    <property type="entry name" value="Rossmann-like_a/b/a_fold"/>
</dbReference>
<dbReference type="PANTHER" id="PTHR43033">
    <property type="entry name" value="TRNA(ILE)-LYSIDINE SYNTHASE-RELATED"/>
    <property type="match status" value="1"/>
</dbReference>
<dbReference type="GO" id="GO:0032267">
    <property type="term" value="F:tRNA(Ile)-lysidine synthase activity"/>
    <property type="evidence" value="ECO:0007669"/>
    <property type="project" value="UniProtKB-EC"/>
</dbReference>
<dbReference type="GO" id="GO:0005737">
    <property type="term" value="C:cytoplasm"/>
    <property type="evidence" value="ECO:0007669"/>
    <property type="project" value="UniProtKB-SubCell"/>
</dbReference>
<name>A0A4R5UN58_9HYPH</name>
<evidence type="ECO:0000313" key="8">
    <source>
        <dbReference type="EMBL" id="TDK39326.1"/>
    </source>
</evidence>
<feature type="binding site" evidence="6">
    <location>
        <begin position="41"/>
        <end position="46"/>
    </location>
    <ligand>
        <name>ATP</name>
        <dbReference type="ChEBI" id="CHEBI:30616"/>
    </ligand>
</feature>
<gene>
    <name evidence="6 8" type="primary">tilS</name>
    <name evidence="8" type="ORF">E2F50_04180</name>
</gene>
<evidence type="ECO:0000259" key="7">
    <source>
        <dbReference type="Pfam" id="PF01171"/>
    </source>
</evidence>
<dbReference type="PANTHER" id="PTHR43033:SF1">
    <property type="entry name" value="TRNA(ILE)-LYSIDINE SYNTHASE-RELATED"/>
    <property type="match status" value="1"/>
</dbReference>
<dbReference type="GO" id="GO:0006400">
    <property type="term" value="P:tRNA modification"/>
    <property type="evidence" value="ECO:0007669"/>
    <property type="project" value="UniProtKB-UniRule"/>
</dbReference>
<dbReference type="Gene3D" id="3.40.50.620">
    <property type="entry name" value="HUPs"/>
    <property type="match status" value="1"/>
</dbReference>
<comment type="subcellular location">
    <subcellularLocation>
        <location evidence="6">Cytoplasm</location>
    </subcellularLocation>
</comment>
<evidence type="ECO:0000313" key="9">
    <source>
        <dbReference type="Proteomes" id="UP000295238"/>
    </source>
</evidence>
<evidence type="ECO:0000256" key="4">
    <source>
        <dbReference type="ARBA" id="ARBA00022840"/>
    </source>
</evidence>
<evidence type="ECO:0000256" key="3">
    <source>
        <dbReference type="ARBA" id="ARBA00022741"/>
    </source>
</evidence>
<keyword evidence="1 6" id="KW-0436">Ligase</keyword>
<dbReference type="EC" id="6.3.4.19" evidence="6"/>
<dbReference type="Pfam" id="PF01171">
    <property type="entry name" value="ATP_bind_3"/>
    <property type="match status" value="1"/>
</dbReference>
<organism evidence="8 9">
    <name type="scientific">Rhizobium deserti</name>
    <dbReference type="NCBI Taxonomy" id="2547961"/>
    <lineage>
        <taxon>Bacteria</taxon>
        <taxon>Pseudomonadati</taxon>
        <taxon>Pseudomonadota</taxon>
        <taxon>Alphaproteobacteria</taxon>
        <taxon>Hyphomicrobiales</taxon>
        <taxon>Rhizobiaceae</taxon>
        <taxon>Rhizobium/Agrobacterium group</taxon>
        <taxon>Rhizobium</taxon>
    </lineage>
</organism>